<evidence type="ECO:0000256" key="4">
    <source>
        <dbReference type="PROSITE-ProRule" id="PRU00409"/>
    </source>
</evidence>
<dbReference type="Gene3D" id="3.40.50.20">
    <property type="match status" value="1"/>
</dbReference>
<feature type="region of interest" description="Disordered" evidence="5">
    <location>
        <begin position="25"/>
        <end position="44"/>
    </location>
</feature>
<dbReference type="Proteomes" id="UP000305792">
    <property type="component" value="Unassembled WGS sequence"/>
</dbReference>
<keyword evidence="3 4" id="KW-0067">ATP-binding</keyword>
<dbReference type="EMBL" id="STGX01000018">
    <property type="protein sequence ID" value="THV24507.1"/>
    <property type="molecule type" value="Genomic_DNA"/>
</dbReference>
<feature type="domain" description="ATP-grasp" evidence="6">
    <location>
        <begin position="166"/>
        <end position="386"/>
    </location>
</feature>
<comment type="caution">
    <text evidence="7">The sequence shown here is derived from an EMBL/GenBank/DDBJ whole genome shotgun (WGS) entry which is preliminary data.</text>
</comment>
<sequence>MSHTIVYGSGRLGACGKQITLRPRTRPECGPDLRRPRSIPTDSRETAVPGKRVLFVYSRGGAPLEYAFPKIAAKGELHVLALKPMPEHTQPLWSQHCASVTPRWDVEVAGDDLVDLIVAEAERIGADAIVTLSEFAVIAVAEAAARLGLRGAGPNAVRSRDKRLMRRVWEDAGVPVPRFRVVDSAEDLRRAFDELTAPMLLKSAWGAGAIGQLVLEREADLEGAWAKANEAMVQALDAGYTEMQTAGADADFLVEEVIDATIESWWEPGSGYGDYLSVEGLVVDGVYHPVCITSRIPTIPPFTELSNLAPCALPEAAQREIEQTARAAVDALGLGTCGTHTELKLCADGRLSVLESAARLGGVMVAPEIEHCFGIDIVGMLTDALLGEPVDPPAAMLTDRDATGAAGSLSLIATDSAGRPWSDHPAWDESLVDWTGVIDPATTVTAVPGLCITAGTPMPAYDLTSGALGYGGIFFLRTASADLLVADSYHVLDNLESLLAKGHESRRADA</sequence>
<name>A0A4S8P394_9ACTN</name>
<evidence type="ECO:0000256" key="2">
    <source>
        <dbReference type="ARBA" id="ARBA00022741"/>
    </source>
</evidence>
<organism evidence="7 8">
    <name type="scientific">Glycomyces paridis</name>
    <dbReference type="NCBI Taxonomy" id="2126555"/>
    <lineage>
        <taxon>Bacteria</taxon>
        <taxon>Bacillati</taxon>
        <taxon>Actinomycetota</taxon>
        <taxon>Actinomycetes</taxon>
        <taxon>Glycomycetales</taxon>
        <taxon>Glycomycetaceae</taxon>
        <taxon>Glycomyces</taxon>
    </lineage>
</organism>
<dbReference type="Gene3D" id="3.30.470.20">
    <property type="entry name" value="ATP-grasp fold, B domain"/>
    <property type="match status" value="1"/>
</dbReference>
<gene>
    <name evidence="7" type="ORF">E9998_21065</name>
</gene>
<dbReference type="GO" id="GO:0016874">
    <property type="term" value="F:ligase activity"/>
    <property type="evidence" value="ECO:0007669"/>
    <property type="project" value="UniProtKB-KW"/>
</dbReference>
<evidence type="ECO:0000256" key="1">
    <source>
        <dbReference type="ARBA" id="ARBA00022598"/>
    </source>
</evidence>
<keyword evidence="8" id="KW-1185">Reference proteome</keyword>
<evidence type="ECO:0000256" key="5">
    <source>
        <dbReference type="SAM" id="MobiDB-lite"/>
    </source>
</evidence>
<keyword evidence="2 4" id="KW-0547">Nucleotide-binding</keyword>
<dbReference type="PANTHER" id="PTHR43585">
    <property type="entry name" value="FUMIPYRROLE BIOSYNTHESIS PROTEIN C"/>
    <property type="match status" value="1"/>
</dbReference>
<dbReference type="SUPFAM" id="SSF56059">
    <property type="entry name" value="Glutathione synthetase ATP-binding domain-like"/>
    <property type="match status" value="1"/>
</dbReference>
<dbReference type="PANTHER" id="PTHR43585:SF2">
    <property type="entry name" value="ATP-GRASP ENZYME FSQD"/>
    <property type="match status" value="1"/>
</dbReference>
<reference evidence="7 8" key="1">
    <citation type="journal article" date="2018" name="Int. J. Syst. Evol. Microbiol.">
        <title>Glycomyces paridis sp. nov., isolated from the medicinal plant Paris polyphylla.</title>
        <authorList>
            <person name="Fang X.M."/>
            <person name="Bai J.L."/>
            <person name="Su J."/>
            <person name="Zhao L.L."/>
            <person name="Liu H.Y."/>
            <person name="Ma B.P."/>
            <person name="Zhang Y.Q."/>
            <person name="Yu L.Y."/>
        </authorList>
    </citation>
    <scope>NUCLEOTIDE SEQUENCE [LARGE SCALE GENOMIC DNA]</scope>
    <source>
        <strain evidence="7 8">CPCC 204357</strain>
    </source>
</reference>
<evidence type="ECO:0000313" key="8">
    <source>
        <dbReference type="Proteomes" id="UP000305792"/>
    </source>
</evidence>
<dbReference type="PROSITE" id="PS50975">
    <property type="entry name" value="ATP_GRASP"/>
    <property type="match status" value="1"/>
</dbReference>
<proteinExistence type="predicted"/>
<dbReference type="GO" id="GO:0046872">
    <property type="term" value="F:metal ion binding"/>
    <property type="evidence" value="ECO:0007669"/>
    <property type="project" value="InterPro"/>
</dbReference>
<dbReference type="AlphaFoldDB" id="A0A4S8P394"/>
<keyword evidence="1" id="KW-0436">Ligase</keyword>
<protein>
    <submittedName>
        <fullName evidence="7">ATP-grasp domain-containing protein</fullName>
    </submittedName>
</protein>
<evidence type="ECO:0000259" key="6">
    <source>
        <dbReference type="PROSITE" id="PS50975"/>
    </source>
</evidence>
<accession>A0A4S8P394</accession>
<evidence type="ECO:0000313" key="7">
    <source>
        <dbReference type="EMBL" id="THV24507.1"/>
    </source>
</evidence>
<dbReference type="InterPro" id="IPR011761">
    <property type="entry name" value="ATP-grasp"/>
</dbReference>
<dbReference type="GO" id="GO:0005524">
    <property type="term" value="F:ATP binding"/>
    <property type="evidence" value="ECO:0007669"/>
    <property type="project" value="UniProtKB-UniRule"/>
</dbReference>
<evidence type="ECO:0000256" key="3">
    <source>
        <dbReference type="ARBA" id="ARBA00022840"/>
    </source>
</evidence>
<dbReference type="InterPro" id="IPR052032">
    <property type="entry name" value="ATP-dep_AA_Ligase"/>
</dbReference>
<feature type="compositionally biased region" description="Basic and acidic residues" evidence="5">
    <location>
        <begin position="25"/>
        <end position="35"/>
    </location>
</feature>